<gene>
    <name evidence="1" type="ORF">P378_11610</name>
</gene>
<keyword evidence="2" id="KW-1185">Reference proteome</keyword>
<comment type="caution">
    <text evidence="1">The sequence shown here is derived from an EMBL/GenBank/DDBJ whole genome shotgun (WGS) entry which is preliminary data.</text>
</comment>
<reference evidence="1 2" key="1">
    <citation type="submission" date="2013-09" db="EMBL/GenBank/DDBJ databases">
        <title>Biodegradation of hydrocarbons in the deep terrestrial subsurface : characterization of a microbial consortium composed of two Desulfotomaculum species originating from a deep geological formation.</title>
        <authorList>
            <person name="Aullo T."/>
            <person name="Berlendis S."/>
            <person name="Lascourreges J.-F."/>
            <person name="Dessort D."/>
            <person name="Saint-Laurent S."/>
            <person name="Schraauwers B."/>
            <person name="Mas J."/>
            <person name="Magot M."/>
            <person name="Ranchou-Peyruse A."/>
        </authorList>
    </citation>
    <scope>NUCLEOTIDE SEQUENCE [LARGE SCALE GENOMIC DNA]</scope>
    <source>
        <strain evidence="1 2">Bs107</strain>
    </source>
</reference>
<organism evidence="1 2">
    <name type="scientific">Desulforamulus profundi</name>
    <dbReference type="NCBI Taxonomy" id="1383067"/>
    <lineage>
        <taxon>Bacteria</taxon>
        <taxon>Bacillati</taxon>
        <taxon>Bacillota</taxon>
        <taxon>Clostridia</taxon>
        <taxon>Eubacteriales</taxon>
        <taxon>Peptococcaceae</taxon>
        <taxon>Desulforamulus</taxon>
    </lineage>
</organism>
<name>A0A2C6MEX4_9FIRM</name>
<proteinExistence type="predicted"/>
<dbReference type="Proteomes" id="UP000222564">
    <property type="component" value="Unassembled WGS sequence"/>
</dbReference>
<protein>
    <submittedName>
        <fullName evidence="1">Uncharacterized protein</fullName>
    </submittedName>
</protein>
<evidence type="ECO:0000313" key="2">
    <source>
        <dbReference type="Proteomes" id="UP000222564"/>
    </source>
</evidence>
<dbReference type="EMBL" id="AWQQ01000055">
    <property type="protein sequence ID" value="PHJ38184.1"/>
    <property type="molecule type" value="Genomic_DNA"/>
</dbReference>
<accession>A0A2C6MEX4</accession>
<evidence type="ECO:0000313" key="1">
    <source>
        <dbReference type="EMBL" id="PHJ38184.1"/>
    </source>
</evidence>
<sequence length="36" mass="3944">MSLAHIGDVAALKTALAYYPAKCSEHRQPEEVQTTL</sequence>
<dbReference type="AlphaFoldDB" id="A0A2C6MEX4"/>